<dbReference type="GO" id="GO:0003677">
    <property type="term" value="F:DNA binding"/>
    <property type="evidence" value="ECO:0007669"/>
    <property type="project" value="InterPro"/>
</dbReference>
<evidence type="ECO:0000256" key="1">
    <source>
        <dbReference type="ARBA" id="ARBA00001946"/>
    </source>
</evidence>
<dbReference type="InterPro" id="IPR006084">
    <property type="entry name" value="XPG/Rad2"/>
</dbReference>
<evidence type="ECO:0000313" key="18">
    <source>
        <dbReference type="EMBL" id="CAI2370839.1"/>
    </source>
</evidence>
<comment type="function">
    <text evidence="14">Structure-specific nuclease with 5'-flap endonuclease and 5'-3' exonuclease activities involved in DNA replication and repair. During DNA replication, cleaves the 5'-overhanging flap structure that is generated by displacement synthesis when DNA polymerase encounters the 5'-end of a downstream Okazaki fragment. It enters the flap from the 5'-end and then tracks to cleave the flap base, leaving a nick for ligation. Also involved in the long patch base excision repair (LP-BER) pathway, by cleaving within the apurinic/apyrimidinic (AP) site-terminated flap. Acts as a genome stabilization factor that prevents flaps from equilibrating into structures that lead to duplications and deletions. Also possesses 5'-3' exonuclease activity on nicked or gapped double-stranded DNA, and exhibits RNase H activity. Also involved in replication and repair of rDNA and in repairing mitochondrial DNA.</text>
</comment>
<dbReference type="InterPro" id="IPR006085">
    <property type="entry name" value="XPG_DNA_repair_N"/>
</dbReference>
<evidence type="ECO:0000256" key="5">
    <source>
        <dbReference type="ARBA" id="ARBA00022723"/>
    </source>
</evidence>
<dbReference type="GO" id="GO:0008409">
    <property type="term" value="F:5'-3' exonuclease activity"/>
    <property type="evidence" value="ECO:0007669"/>
    <property type="project" value="TreeGrafter"/>
</dbReference>
<dbReference type="SMART" id="SM00279">
    <property type="entry name" value="HhH2"/>
    <property type="match status" value="1"/>
</dbReference>
<dbReference type="FunFam" id="3.40.50.1010:FF:000016">
    <property type="entry name" value="Flap endonuclease 1"/>
    <property type="match status" value="1"/>
</dbReference>
<dbReference type="Gene3D" id="1.10.150.20">
    <property type="entry name" value="5' to 3' exonuclease, C-terminal subdomain"/>
    <property type="match status" value="1"/>
</dbReference>
<keyword evidence="19" id="KW-1185">Reference proteome</keyword>
<keyword evidence="4" id="KW-0540">Nuclease</keyword>
<keyword evidence="7" id="KW-0227">DNA damage</keyword>
<dbReference type="CDD" id="cd09901">
    <property type="entry name" value="H3TH_FEN1-like"/>
    <property type="match status" value="1"/>
</dbReference>
<dbReference type="SUPFAM" id="SSF47807">
    <property type="entry name" value="5' to 3' exonuclease, C-terminal subdomain"/>
    <property type="match status" value="1"/>
</dbReference>
<keyword evidence="3" id="KW-0235">DNA replication</keyword>
<dbReference type="Gene3D" id="3.40.50.1010">
    <property type="entry name" value="5'-nuclease"/>
    <property type="match status" value="1"/>
</dbReference>
<evidence type="ECO:0000256" key="13">
    <source>
        <dbReference type="ARBA" id="ARBA00023242"/>
    </source>
</evidence>
<evidence type="ECO:0000256" key="3">
    <source>
        <dbReference type="ARBA" id="ARBA00022705"/>
    </source>
</evidence>
<dbReference type="Pfam" id="PF00752">
    <property type="entry name" value="XPG_N"/>
    <property type="match status" value="1"/>
</dbReference>
<evidence type="ECO:0000256" key="2">
    <source>
        <dbReference type="ARBA" id="ARBA00022553"/>
    </source>
</evidence>
<dbReference type="SMART" id="SM00484">
    <property type="entry name" value="XPGI"/>
    <property type="match status" value="1"/>
</dbReference>
<keyword evidence="5" id="KW-0479">Metal-binding</keyword>
<evidence type="ECO:0000259" key="16">
    <source>
        <dbReference type="SMART" id="SM00484"/>
    </source>
</evidence>
<keyword evidence="2" id="KW-0597">Phosphoprotein</keyword>
<keyword evidence="15" id="KW-0175">Coiled coil</keyword>
<evidence type="ECO:0000256" key="15">
    <source>
        <dbReference type="SAM" id="Coils"/>
    </source>
</evidence>
<keyword evidence="10" id="KW-0460">Magnesium</keyword>
<dbReference type="PANTHER" id="PTHR11081">
    <property type="entry name" value="FLAP ENDONUCLEASE FAMILY MEMBER"/>
    <property type="match status" value="1"/>
</dbReference>
<dbReference type="SMART" id="SM00485">
    <property type="entry name" value="XPGN"/>
    <property type="match status" value="1"/>
</dbReference>
<evidence type="ECO:0000256" key="7">
    <source>
        <dbReference type="ARBA" id="ARBA00022763"/>
    </source>
</evidence>
<gene>
    <name evidence="18" type="ORF">ECRASSUSDP1_LOCUS12158</name>
</gene>
<evidence type="ECO:0000256" key="11">
    <source>
        <dbReference type="ARBA" id="ARBA00023128"/>
    </source>
</evidence>
<dbReference type="InterPro" id="IPR008918">
    <property type="entry name" value="HhH2"/>
</dbReference>
<evidence type="ECO:0000256" key="6">
    <source>
        <dbReference type="ARBA" id="ARBA00022759"/>
    </source>
</evidence>
<evidence type="ECO:0000256" key="9">
    <source>
        <dbReference type="ARBA" id="ARBA00022839"/>
    </source>
</evidence>
<comment type="caution">
    <text evidence="18">The sequence shown here is derived from an EMBL/GenBank/DDBJ whole genome shotgun (WGS) entry which is preliminary data.</text>
</comment>
<feature type="domain" description="XPG-I" evidence="16">
    <location>
        <begin position="151"/>
        <end position="219"/>
    </location>
</feature>
<keyword evidence="13" id="KW-0539">Nucleus</keyword>
<feature type="coiled-coil region" evidence="15">
    <location>
        <begin position="102"/>
        <end position="129"/>
    </location>
</feature>
<dbReference type="SUPFAM" id="SSF88723">
    <property type="entry name" value="PIN domain-like"/>
    <property type="match status" value="1"/>
</dbReference>
<organism evidence="18 19">
    <name type="scientific">Euplotes crassus</name>
    <dbReference type="NCBI Taxonomy" id="5936"/>
    <lineage>
        <taxon>Eukaryota</taxon>
        <taxon>Sar</taxon>
        <taxon>Alveolata</taxon>
        <taxon>Ciliophora</taxon>
        <taxon>Intramacronucleata</taxon>
        <taxon>Spirotrichea</taxon>
        <taxon>Hypotrichia</taxon>
        <taxon>Euplotida</taxon>
        <taxon>Euplotidae</taxon>
        <taxon>Moneuplotes</taxon>
    </lineage>
</organism>
<evidence type="ECO:0000256" key="4">
    <source>
        <dbReference type="ARBA" id="ARBA00022722"/>
    </source>
</evidence>
<reference evidence="18" key="1">
    <citation type="submission" date="2023-07" db="EMBL/GenBank/DDBJ databases">
        <authorList>
            <consortium name="AG Swart"/>
            <person name="Singh M."/>
            <person name="Singh A."/>
            <person name="Seah K."/>
            <person name="Emmerich C."/>
        </authorList>
    </citation>
    <scope>NUCLEOTIDE SEQUENCE</scope>
    <source>
        <strain evidence="18">DP1</strain>
    </source>
</reference>
<protein>
    <recommendedName>
        <fullName evidence="20">Flap endonuclease 1</fullName>
    </recommendedName>
</protein>
<dbReference type="InterPro" id="IPR029060">
    <property type="entry name" value="PIN-like_dom_sf"/>
</dbReference>
<sequence>MGIKNLMPLLNKKAPQAIYSRQYKDLQSQTVAIDATMAMYQFLISTISLNKKRQIKILEDSEGNRTGHLIGILHRTNKILSHGIKPVWIFDGPSPLEKKELIDHRQSRVECAQQRLEQAQEDKDVELEKKMSERVVRINKTHRKDAKLMLKYMGIPAFESPSEAEAQCCELVKAGVARGVVSEDLDCLAFGAKSLIRGMKSSKNFTEIMLEDILSSLNLSMSQFIDVCILLGCDYLPKPQNIGPVTAFSFIQKYENIESIVNDLENINKKRKRKIVITDANDTEQDCIKKIEHVRGLFTHPNVARAADVDTKFHSPQPEKLLDFLVTQKQFKAKNVMTAVKKMEKSLSKYF</sequence>
<keyword evidence="9" id="KW-0269">Exonuclease</keyword>
<evidence type="ECO:0008006" key="20">
    <source>
        <dbReference type="Google" id="ProtNLM"/>
    </source>
</evidence>
<name>A0AAD1XC40_EUPCR</name>
<keyword evidence="6" id="KW-0255">Endonuclease</keyword>
<dbReference type="Pfam" id="PF00867">
    <property type="entry name" value="XPG_I"/>
    <property type="match status" value="1"/>
</dbReference>
<comment type="cofactor">
    <cofactor evidence="1">
        <name>Mg(2+)</name>
        <dbReference type="ChEBI" id="CHEBI:18420"/>
    </cofactor>
</comment>
<dbReference type="InterPro" id="IPR036279">
    <property type="entry name" value="5-3_exonuclease_C_sf"/>
</dbReference>
<dbReference type="GO" id="GO:0006260">
    <property type="term" value="P:DNA replication"/>
    <property type="evidence" value="ECO:0007669"/>
    <property type="project" value="UniProtKB-KW"/>
</dbReference>
<evidence type="ECO:0000256" key="12">
    <source>
        <dbReference type="ARBA" id="ARBA00023204"/>
    </source>
</evidence>
<feature type="domain" description="XPG N-terminal" evidence="17">
    <location>
        <begin position="1"/>
        <end position="112"/>
    </location>
</feature>
<keyword evidence="8" id="KW-0378">Hydrolase</keyword>
<dbReference type="EMBL" id="CAMPGE010012053">
    <property type="protein sequence ID" value="CAI2370839.1"/>
    <property type="molecule type" value="Genomic_DNA"/>
</dbReference>
<dbReference type="InterPro" id="IPR006086">
    <property type="entry name" value="XPG-I_dom"/>
</dbReference>
<evidence type="ECO:0000256" key="8">
    <source>
        <dbReference type="ARBA" id="ARBA00022801"/>
    </source>
</evidence>
<dbReference type="PANTHER" id="PTHR11081:SF9">
    <property type="entry name" value="FLAP ENDONUCLEASE 1"/>
    <property type="match status" value="1"/>
</dbReference>
<dbReference type="GO" id="GO:0006281">
    <property type="term" value="P:DNA repair"/>
    <property type="evidence" value="ECO:0007669"/>
    <property type="project" value="UniProtKB-KW"/>
</dbReference>
<dbReference type="GO" id="GO:0017108">
    <property type="term" value="F:5'-flap endonuclease activity"/>
    <property type="evidence" value="ECO:0007669"/>
    <property type="project" value="TreeGrafter"/>
</dbReference>
<evidence type="ECO:0000313" key="19">
    <source>
        <dbReference type="Proteomes" id="UP001295684"/>
    </source>
</evidence>
<keyword evidence="12" id="KW-0234">DNA repair</keyword>
<dbReference type="CDD" id="cd09867">
    <property type="entry name" value="PIN_FEN1"/>
    <property type="match status" value="1"/>
</dbReference>
<dbReference type="Proteomes" id="UP001295684">
    <property type="component" value="Unassembled WGS sequence"/>
</dbReference>
<dbReference type="AlphaFoldDB" id="A0AAD1XC40"/>
<proteinExistence type="predicted"/>
<dbReference type="PRINTS" id="PR00853">
    <property type="entry name" value="XPGRADSUPER"/>
</dbReference>
<evidence type="ECO:0000259" key="17">
    <source>
        <dbReference type="SMART" id="SM00485"/>
    </source>
</evidence>
<evidence type="ECO:0000256" key="14">
    <source>
        <dbReference type="ARBA" id="ARBA00029382"/>
    </source>
</evidence>
<dbReference type="GO" id="GO:0046872">
    <property type="term" value="F:metal ion binding"/>
    <property type="evidence" value="ECO:0007669"/>
    <property type="project" value="UniProtKB-KW"/>
</dbReference>
<evidence type="ECO:0000256" key="10">
    <source>
        <dbReference type="ARBA" id="ARBA00022842"/>
    </source>
</evidence>
<accession>A0AAD1XC40</accession>
<keyword evidence="11" id="KW-0496">Mitochondrion</keyword>